<evidence type="ECO:0000313" key="3">
    <source>
        <dbReference type="EMBL" id="RCK57202.1"/>
    </source>
</evidence>
<dbReference type="SMART" id="SM00909">
    <property type="entry name" value="Germane"/>
    <property type="match status" value="1"/>
</dbReference>
<keyword evidence="4" id="KW-1185">Reference proteome</keyword>
<organism evidence="3 4">
    <name type="scientific">Microbacterium sorbitolivorans</name>
    <dbReference type="NCBI Taxonomy" id="1867410"/>
    <lineage>
        <taxon>Bacteria</taxon>
        <taxon>Bacillati</taxon>
        <taxon>Actinomycetota</taxon>
        <taxon>Actinomycetes</taxon>
        <taxon>Micrococcales</taxon>
        <taxon>Microbacteriaceae</taxon>
        <taxon>Microbacterium</taxon>
    </lineage>
</organism>
<evidence type="ECO:0000259" key="2">
    <source>
        <dbReference type="SMART" id="SM00909"/>
    </source>
</evidence>
<feature type="domain" description="GerMN" evidence="2">
    <location>
        <begin position="206"/>
        <end position="293"/>
    </location>
</feature>
<dbReference type="PROSITE" id="PS51257">
    <property type="entry name" value="PROKAR_LIPOPROTEIN"/>
    <property type="match status" value="1"/>
</dbReference>
<sequence length="578" mass="61463">MRRALAPVVAALSILGLAACTSLPTSGSYQPGLGTDTVAQNARWQFNPNGPADGASAAEIVLGFLDAGESPIGDWEIAREFLTPEAAAVWDPNARVTIDDVDERDVSDIVTDDDSDTSGDVSTRVTSVGSLDETGLYTVEEQTVRSLDFEVVQVDGQWRISSAPDGIVVQSGNFTNVFLPQTLVFSGLENHLVPDVRWFPDAVSPVRRALEELIDGGPAPWLDGAVTSAFSGISFEGVQVDDGTATVSLSSEAADASSSRRARMQTQLEQTLSSMNVTSVRMTVDGSRLTGPTDTIAEEEPDARAIVMTKDDFGYLAGGEIEEIPGLSDVIRERFTPESEQADDDPATSITVAPDLSGAAVQTESGVLWWIEAEAETFEPLTFESGWAAPTLDPFGYIWSAQDGDEDRLWAWGADDNPIGLTTDLSLTDITSMSVSRDGARIAIIGHRDDQPVLVIASLSRDGDGVPTGLGGVESMSHLEADGTDVAWVSSTIVAASMSGDGRTLVREQQVGGTSERLTASFTSTSLTYGNAKQRERLLADDGSLYIRYQRTWQQAGSEVEVLATQVGAPDTVVDAQP</sequence>
<dbReference type="Pfam" id="PF10646">
    <property type="entry name" value="Germane"/>
    <property type="match status" value="1"/>
</dbReference>
<dbReference type="InterPro" id="IPR059026">
    <property type="entry name" value="LpqB_N"/>
</dbReference>
<dbReference type="InterPro" id="IPR018910">
    <property type="entry name" value="LpqB_C"/>
</dbReference>
<dbReference type="RefSeq" id="WP_114118640.1">
    <property type="nucleotide sequence ID" value="NZ_BMHU01000005.1"/>
</dbReference>
<gene>
    <name evidence="3" type="ORF">DTO57_12925</name>
</gene>
<feature type="chain" id="PRO_5039466066" description="GerMN domain-containing protein" evidence="1">
    <location>
        <begin position="19"/>
        <end position="578"/>
    </location>
</feature>
<protein>
    <recommendedName>
        <fullName evidence="2">GerMN domain-containing protein</fullName>
    </recommendedName>
</protein>
<dbReference type="Proteomes" id="UP000253508">
    <property type="component" value="Unassembled WGS sequence"/>
</dbReference>
<accession>A0A367XWL2</accession>
<name>A0A367XWL2_9MICO</name>
<keyword evidence="1" id="KW-0732">Signal</keyword>
<dbReference type="SUPFAM" id="SSF82171">
    <property type="entry name" value="DPP6 N-terminal domain-like"/>
    <property type="match status" value="1"/>
</dbReference>
<proteinExistence type="predicted"/>
<dbReference type="InterPro" id="IPR019606">
    <property type="entry name" value="GerMN"/>
</dbReference>
<feature type="signal peptide" evidence="1">
    <location>
        <begin position="1"/>
        <end position="18"/>
    </location>
</feature>
<dbReference type="Pfam" id="PF25976">
    <property type="entry name" value="LpqB_N"/>
    <property type="match status" value="1"/>
</dbReference>
<dbReference type="EMBL" id="QORO01000005">
    <property type="protein sequence ID" value="RCK57202.1"/>
    <property type="molecule type" value="Genomic_DNA"/>
</dbReference>
<dbReference type="OrthoDB" id="3226781at2"/>
<dbReference type="Pfam" id="PF10647">
    <property type="entry name" value="Gmad1"/>
    <property type="match status" value="1"/>
</dbReference>
<comment type="caution">
    <text evidence="3">The sequence shown here is derived from an EMBL/GenBank/DDBJ whole genome shotgun (WGS) entry which is preliminary data.</text>
</comment>
<reference evidence="3 4" key="1">
    <citation type="submission" date="2018-07" db="EMBL/GenBank/DDBJ databases">
        <title>Microbacterium endoborsara sp. nov., a novel actinobacterium isolated from Borszczowia aralocaspica.</title>
        <authorList>
            <person name="An D."/>
        </authorList>
    </citation>
    <scope>NUCLEOTIDE SEQUENCE [LARGE SCALE GENOMIC DNA]</scope>
    <source>
        <strain evidence="3 4">C1.15228</strain>
    </source>
</reference>
<dbReference type="AlphaFoldDB" id="A0A367XWL2"/>
<evidence type="ECO:0000313" key="4">
    <source>
        <dbReference type="Proteomes" id="UP000253508"/>
    </source>
</evidence>
<evidence type="ECO:0000256" key="1">
    <source>
        <dbReference type="SAM" id="SignalP"/>
    </source>
</evidence>